<dbReference type="EMBL" id="JABAHT010000004">
    <property type="protein sequence ID" value="KAF4671018.1"/>
    <property type="molecule type" value="Genomic_DNA"/>
</dbReference>
<evidence type="ECO:0000313" key="3">
    <source>
        <dbReference type="EMBL" id="KAF4676079.1"/>
    </source>
</evidence>
<accession>A0A7J6MHG8</accession>
<dbReference type="Proteomes" id="UP000572268">
    <property type="component" value="Unassembled WGS sequence"/>
</dbReference>
<evidence type="ECO:0000256" key="1">
    <source>
        <dbReference type="SAM" id="MobiDB-lite"/>
    </source>
</evidence>
<comment type="caution">
    <text evidence="2">The sequence shown here is derived from an EMBL/GenBank/DDBJ whole genome shotgun (WGS) entry which is preliminary data.</text>
</comment>
<reference evidence="4 5" key="1">
    <citation type="submission" date="2020-04" db="EMBL/GenBank/DDBJ databases">
        <title>Perkinsus olseni comparative genomics.</title>
        <authorList>
            <person name="Bogema D.R."/>
        </authorList>
    </citation>
    <scope>NUCLEOTIDE SEQUENCE [LARGE SCALE GENOMIC DNA]</scope>
    <source>
        <strain evidence="2">ATCC PRA-179</strain>
        <strain evidence="3">ATCC PRA-31</strain>
    </source>
</reference>
<feature type="region of interest" description="Disordered" evidence="1">
    <location>
        <begin position="166"/>
        <end position="186"/>
    </location>
</feature>
<proteinExistence type="predicted"/>
<organism evidence="2 4">
    <name type="scientific">Perkinsus olseni</name>
    <name type="common">Perkinsus atlanticus</name>
    <dbReference type="NCBI Taxonomy" id="32597"/>
    <lineage>
        <taxon>Eukaryota</taxon>
        <taxon>Sar</taxon>
        <taxon>Alveolata</taxon>
        <taxon>Perkinsozoa</taxon>
        <taxon>Perkinsea</taxon>
        <taxon>Perkinsida</taxon>
        <taxon>Perkinsidae</taxon>
        <taxon>Perkinsus</taxon>
    </lineage>
</organism>
<feature type="region of interest" description="Disordered" evidence="1">
    <location>
        <begin position="241"/>
        <end position="303"/>
    </location>
</feature>
<feature type="region of interest" description="Disordered" evidence="1">
    <location>
        <begin position="141"/>
        <end position="160"/>
    </location>
</feature>
<dbReference type="OrthoDB" id="431436at2759"/>
<evidence type="ECO:0000313" key="2">
    <source>
        <dbReference type="EMBL" id="KAF4671018.1"/>
    </source>
</evidence>
<dbReference type="AlphaFoldDB" id="A0A7J6MHG8"/>
<evidence type="ECO:0000313" key="5">
    <source>
        <dbReference type="Proteomes" id="UP000572268"/>
    </source>
</evidence>
<evidence type="ECO:0000313" key="4">
    <source>
        <dbReference type="Proteomes" id="UP000570595"/>
    </source>
</evidence>
<gene>
    <name evidence="3" type="ORF">FOL46_007957</name>
    <name evidence="2" type="ORF">FOZ61_006836</name>
</gene>
<sequence>MLLSSVSASREVPALDSARSVASPPLSKRGVLGKDGVEMALKEWSGKYHRRQVEISEIAAHVEMLKKQRDTLQNEVKQQEKDITSLEAELAQQRDEQLPALKLRYENASRLKHKLNRAIAEQRAASRELEIRRASLTRDIERKRSEVSSARSRKESISRKVRELDERRKLAEKQKAHRERQLGKGLEKLRKSQTDILLAEREILTLKEGINVSVRSIRGGGLSLSSRGESSAAASHARLGTMSSYRSDDSPVSNALSYTESDTVQAPRSARLKRPPPGIMSLVNASAPAPANTPVEVIDKPLE</sequence>
<dbReference type="EMBL" id="JABANN010000006">
    <property type="protein sequence ID" value="KAF4676079.1"/>
    <property type="molecule type" value="Genomic_DNA"/>
</dbReference>
<name>A0A7J6MHG8_PEROL</name>
<protein>
    <submittedName>
        <fullName evidence="2">Uncharacterized protein</fullName>
    </submittedName>
</protein>
<feature type="compositionally biased region" description="Polar residues" evidence="1">
    <location>
        <begin position="241"/>
        <end position="266"/>
    </location>
</feature>
<dbReference type="Proteomes" id="UP000570595">
    <property type="component" value="Unassembled WGS sequence"/>
</dbReference>
<feature type="region of interest" description="Disordered" evidence="1">
    <location>
        <begin position="1"/>
        <end position="29"/>
    </location>
</feature>